<dbReference type="EMBL" id="BMVX01000047">
    <property type="protein sequence ID" value="GGZ98128.1"/>
    <property type="molecule type" value="Genomic_DNA"/>
</dbReference>
<keyword evidence="4" id="KW-1185">Reference proteome</keyword>
<gene>
    <name evidence="3" type="ORF">CP968_32005</name>
    <name evidence="2" type="ORF">GCM10010371_67320</name>
</gene>
<feature type="compositionally biased region" description="Basic residues" evidence="1">
    <location>
        <begin position="186"/>
        <end position="195"/>
    </location>
</feature>
<reference evidence="2" key="1">
    <citation type="journal article" date="2014" name="Int. J. Syst. Evol. Microbiol.">
        <title>Complete genome sequence of Corynebacterium casei LMG S-19264T (=DSM 44701T), isolated from a smear-ripened cheese.</title>
        <authorList>
            <consortium name="US DOE Joint Genome Institute (JGI-PGF)"/>
            <person name="Walter F."/>
            <person name="Albersmeier A."/>
            <person name="Kalinowski J."/>
            <person name="Ruckert C."/>
        </authorList>
    </citation>
    <scope>NUCLEOTIDE SEQUENCE</scope>
    <source>
        <strain evidence="2">JCM 4834</strain>
    </source>
</reference>
<reference evidence="2" key="3">
    <citation type="submission" date="2020-09" db="EMBL/GenBank/DDBJ databases">
        <authorList>
            <person name="Sun Q."/>
            <person name="Ohkuma M."/>
        </authorList>
    </citation>
    <scope>NUCLEOTIDE SEQUENCE</scope>
    <source>
        <strain evidence="2">JCM 4834</strain>
    </source>
</reference>
<reference evidence="3 4" key="2">
    <citation type="submission" date="2017-09" db="EMBL/GenBank/DDBJ databases">
        <authorList>
            <person name="Lee N."/>
            <person name="Cho B.-K."/>
        </authorList>
    </citation>
    <scope>NUCLEOTIDE SEQUENCE [LARGE SCALE GENOMIC DNA]</scope>
    <source>
        <strain evidence="3 4">ATCC 27467</strain>
    </source>
</reference>
<evidence type="ECO:0000313" key="3">
    <source>
        <dbReference type="EMBL" id="QEU82281.1"/>
    </source>
</evidence>
<evidence type="ECO:0000256" key="1">
    <source>
        <dbReference type="SAM" id="MobiDB-lite"/>
    </source>
</evidence>
<evidence type="ECO:0000313" key="2">
    <source>
        <dbReference type="EMBL" id="GGZ98128.1"/>
    </source>
</evidence>
<protein>
    <submittedName>
        <fullName evidence="3">Uncharacterized protein</fullName>
    </submittedName>
</protein>
<feature type="region of interest" description="Disordered" evidence="1">
    <location>
        <begin position="172"/>
        <end position="195"/>
    </location>
</feature>
<organism evidence="3 4">
    <name type="scientific">Streptomyces subrutilus</name>
    <dbReference type="NCBI Taxonomy" id="36818"/>
    <lineage>
        <taxon>Bacteria</taxon>
        <taxon>Bacillati</taxon>
        <taxon>Actinomycetota</taxon>
        <taxon>Actinomycetes</taxon>
        <taxon>Kitasatosporales</taxon>
        <taxon>Streptomycetaceae</taxon>
        <taxon>Streptomyces</taxon>
    </lineage>
</organism>
<name>A0A5P2UXN7_9ACTN</name>
<dbReference type="Proteomes" id="UP000326831">
    <property type="component" value="Chromosome"/>
</dbReference>
<dbReference type="KEGG" id="ssub:CP968_32005"/>
<evidence type="ECO:0000313" key="4">
    <source>
        <dbReference type="Proteomes" id="UP000326831"/>
    </source>
</evidence>
<dbReference type="EMBL" id="CP023701">
    <property type="protein sequence ID" value="QEU82281.1"/>
    <property type="molecule type" value="Genomic_DNA"/>
</dbReference>
<dbReference type="Proteomes" id="UP000634660">
    <property type="component" value="Unassembled WGS sequence"/>
</dbReference>
<accession>A0A5P2UXN7</accession>
<proteinExistence type="predicted"/>
<dbReference type="AlphaFoldDB" id="A0A5P2UXN7"/>
<sequence>MYVMRPLTAPDWPGGLDGLIQARHDHQNARRHAVSGDGAALVDLVRLESVPAVVPVGMCDYDTLVAAFALRMEDPLIGWPDAERAEPSLVVSYAHTHPRHRRLFRLITPWLCDYAARRPAPPRWVRGSVGTSAVAEHLRNCGWQSVQQAPAPGRPRHLVQCAPQQNDIRTLIRSEGELAPPGGTVRRSRTPRSSN</sequence>